<dbReference type="AlphaFoldDB" id="A0A6S7H806"/>
<evidence type="ECO:0000313" key="13">
    <source>
        <dbReference type="EMBL" id="CAB4000924.1"/>
    </source>
</evidence>
<evidence type="ECO:0000256" key="10">
    <source>
        <dbReference type="ARBA" id="ARBA00023203"/>
    </source>
</evidence>
<comment type="caution">
    <text evidence="13">The sequence shown here is derived from an EMBL/GenBank/DDBJ whole genome shotgun (WGS) entry which is preliminary data.</text>
</comment>
<dbReference type="SUPFAM" id="SSF57850">
    <property type="entry name" value="RING/U-box"/>
    <property type="match status" value="1"/>
</dbReference>
<dbReference type="PANTHER" id="PTHR12268:SF14">
    <property type="entry name" value="DYSTROPHIN-1"/>
    <property type="match status" value="1"/>
</dbReference>
<sequence>MIQELIAMIENEMKGVPSGWQRAETLVGVPYYVNHVTETTQWDHPEMTLLMNEMSLADDIKYAAYRTAVKLRAIEKKIQVDSINLPTIRAAFNDLGYPESFTENEIDVQQLEEILTEIFTREHDKGGDVNVASGVELTLNWLLNVYDQTRSGSVRILSAKVGLACLSAASVQEKYKYVFDQISSSKGFIDKKRLRVFLKDALLILKYIKEYHSFGRAGVEPTINSCFDRAFIPERISLQEFLEWMIDEPQTLVWLPTLHRLAMSETVKHEGKCNICKMFPIVGFRYRCLKCFNFDMCQNCFWSGRVAKNHKLHHQTQEYCLPATQKEDIKDFTKVIKSKVRKKKKKKTPAKARYLPITNDATATYNTSDEDTDYVDHADNESTTSFESHDISPERLFETKKSPKKENKHSSSEILTSSPDIDDEHDLISYYTSRLNNKSPPNTSTPMPNAMDRNQVREMEQIVVSLEEDNRYLREKITDIQDSETRRHLTQSLQSNENEAMAEYNERLEARQEVLEDHNKRLEEQLGKLRQLLHQKNSTLPGNRSNDVINNRYQSTRKPSDPSNVRQPTNSSLYSYERLRRFPRFSERPRHTEGGAFLPPPSKPLVRPTVAPECDEPEKETGTSSGILGPSTSMSSDEDLRAIEVQLEELLEPESSEPGLEPGARPESQMTLPVYSDSDSSDEQQQYLLTAASMVGEAMDDLVSSLTREQSSWKHLELDFTDDDDDDEEV</sequence>
<dbReference type="GO" id="GO:0003779">
    <property type="term" value="F:actin binding"/>
    <property type="evidence" value="ECO:0007669"/>
    <property type="project" value="UniProtKB-KW"/>
</dbReference>
<dbReference type="GO" id="GO:0045202">
    <property type="term" value="C:synapse"/>
    <property type="evidence" value="ECO:0007669"/>
    <property type="project" value="GOC"/>
</dbReference>
<evidence type="ECO:0000313" key="14">
    <source>
        <dbReference type="Proteomes" id="UP001152795"/>
    </source>
</evidence>
<dbReference type="PROSITE" id="PS01159">
    <property type="entry name" value="WW_DOMAIN_1"/>
    <property type="match status" value="1"/>
</dbReference>
<evidence type="ECO:0000256" key="6">
    <source>
        <dbReference type="ARBA" id="ARBA00022771"/>
    </source>
</evidence>
<proteinExistence type="predicted"/>
<dbReference type="SMART" id="SM00291">
    <property type="entry name" value="ZnF_ZZ"/>
    <property type="match status" value="1"/>
</dbReference>
<dbReference type="Pfam" id="PF09069">
    <property type="entry name" value="EF-hand_3"/>
    <property type="match status" value="1"/>
</dbReference>
<dbReference type="Proteomes" id="UP001152795">
    <property type="component" value="Unassembled WGS sequence"/>
</dbReference>
<dbReference type="GO" id="GO:0008270">
    <property type="term" value="F:zinc ion binding"/>
    <property type="evidence" value="ECO:0007669"/>
    <property type="project" value="UniProtKB-KW"/>
</dbReference>
<organism evidence="13 14">
    <name type="scientific">Paramuricea clavata</name>
    <name type="common">Red gorgonian</name>
    <name type="synonym">Violescent sea-whip</name>
    <dbReference type="NCBI Taxonomy" id="317549"/>
    <lineage>
        <taxon>Eukaryota</taxon>
        <taxon>Metazoa</taxon>
        <taxon>Cnidaria</taxon>
        <taxon>Anthozoa</taxon>
        <taxon>Octocorallia</taxon>
        <taxon>Malacalcyonacea</taxon>
        <taxon>Plexauridae</taxon>
        <taxon>Paramuricea</taxon>
    </lineage>
</organism>
<dbReference type="CDD" id="cd02334">
    <property type="entry name" value="ZZ_dystrophin"/>
    <property type="match status" value="1"/>
</dbReference>
<evidence type="ECO:0000256" key="3">
    <source>
        <dbReference type="ARBA" id="ARBA00022475"/>
    </source>
</evidence>
<keyword evidence="9" id="KW-0472">Membrane</keyword>
<keyword evidence="3" id="KW-1003">Cell membrane</keyword>
<evidence type="ECO:0000256" key="12">
    <source>
        <dbReference type="SAM" id="MobiDB-lite"/>
    </source>
</evidence>
<feature type="compositionally biased region" description="Polar residues" evidence="12">
    <location>
        <begin position="622"/>
        <end position="635"/>
    </location>
</feature>
<feature type="region of interest" description="Disordered" evidence="12">
    <location>
        <begin position="365"/>
        <end position="421"/>
    </location>
</feature>
<dbReference type="GO" id="GO:0005737">
    <property type="term" value="C:cytoplasm"/>
    <property type="evidence" value="ECO:0007669"/>
    <property type="project" value="UniProtKB-ARBA"/>
</dbReference>
<keyword evidence="6" id="KW-0863">Zinc-finger</keyword>
<dbReference type="Pfam" id="PF00397">
    <property type="entry name" value="WW"/>
    <property type="match status" value="1"/>
</dbReference>
<feature type="compositionally biased region" description="Basic and acidic residues" evidence="12">
    <location>
        <begin position="577"/>
        <end position="593"/>
    </location>
</feature>
<gene>
    <name evidence="13" type="ORF">PACLA_8A065940</name>
</gene>
<dbReference type="GO" id="GO:0042383">
    <property type="term" value="C:sarcolemma"/>
    <property type="evidence" value="ECO:0007669"/>
    <property type="project" value="UniProtKB-SubCell"/>
</dbReference>
<feature type="compositionally biased region" description="Basic and acidic residues" evidence="12">
    <location>
        <begin position="387"/>
        <end position="411"/>
    </location>
</feature>
<evidence type="ECO:0000256" key="2">
    <source>
        <dbReference type="ARBA" id="ARBA00004278"/>
    </source>
</evidence>
<keyword evidence="4" id="KW-0963">Cytoplasm</keyword>
<keyword evidence="14" id="KW-1185">Reference proteome</keyword>
<keyword evidence="10" id="KW-0009">Actin-binding</keyword>
<dbReference type="SUPFAM" id="SSF47473">
    <property type="entry name" value="EF-hand"/>
    <property type="match status" value="2"/>
</dbReference>
<dbReference type="Pfam" id="PF00569">
    <property type="entry name" value="ZZ"/>
    <property type="match status" value="1"/>
</dbReference>
<accession>A0A6S7H806</accession>
<dbReference type="CDD" id="cd00201">
    <property type="entry name" value="WW"/>
    <property type="match status" value="1"/>
</dbReference>
<dbReference type="PROSITE" id="PS01357">
    <property type="entry name" value="ZF_ZZ_1"/>
    <property type="match status" value="1"/>
</dbReference>
<dbReference type="InterPro" id="IPR001202">
    <property type="entry name" value="WW_dom"/>
</dbReference>
<keyword evidence="8" id="KW-0106">Calcium</keyword>
<dbReference type="OrthoDB" id="10057795at2759"/>
<protein>
    <submittedName>
        <fullName evidence="13">Dystrophin-like isoform X1</fullName>
    </submittedName>
</protein>
<dbReference type="InterPro" id="IPR011992">
    <property type="entry name" value="EF-hand-dom_pair"/>
</dbReference>
<dbReference type="InterPro" id="IPR036020">
    <property type="entry name" value="WW_dom_sf"/>
</dbReference>
<keyword evidence="7" id="KW-0862">Zinc</keyword>
<evidence type="ECO:0000256" key="11">
    <source>
        <dbReference type="ARBA" id="ARBA00023212"/>
    </source>
</evidence>
<dbReference type="CDD" id="cd15901">
    <property type="entry name" value="EFh_DMD_DYTN_DTN"/>
    <property type="match status" value="1"/>
</dbReference>
<feature type="region of interest" description="Disordered" evidence="12">
    <location>
        <begin position="534"/>
        <end position="636"/>
    </location>
</feature>
<evidence type="ECO:0000256" key="9">
    <source>
        <dbReference type="ARBA" id="ARBA00023136"/>
    </source>
</evidence>
<dbReference type="Gene3D" id="1.10.238.10">
    <property type="entry name" value="EF-hand"/>
    <property type="match status" value="2"/>
</dbReference>
<dbReference type="SUPFAM" id="SSF51045">
    <property type="entry name" value="WW domain"/>
    <property type="match status" value="1"/>
</dbReference>
<keyword evidence="5" id="KW-0479">Metal-binding</keyword>
<dbReference type="Gene3D" id="2.20.70.10">
    <property type="match status" value="1"/>
</dbReference>
<evidence type="ECO:0000256" key="4">
    <source>
        <dbReference type="ARBA" id="ARBA00022490"/>
    </source>
</evidence>
<feature type="region of interest" description="Disordered" evidence="12">
    <location>
        <begin position="650"/>
        <end position="684"/>
    </location>
</feature>
<comment type="subcellular location">
    <subcellularLocation>
        <location evidence="2">Cell membrane</location>
        <location evidence="2">Sarcolemma</location>
        <topology evidence="2">Peripheral membrane protein</topology>
        <orientation evidence="2">Cytoplasmic side</orientation>
    </subcellularLocation>
    <subcellularLocation>
        <location evidence="1">Cytoplasm</location>
        <location evidence="1">Cytoskeleton</location>
    </subcellularLocation>
</comment>
<dbReference type="InterPro" id="IPR015154">
    <property type="entry name" value="EF-hand_dom_typ2"/>
</dbReference>
<name>A0A6S7H806_PARCT</name>
<evidence type="ECO:0000256" key="1">
    <source>
        <dbReference type="ARBA" id="ARBA00004245"/>
    </source>
</evidence>
<dbReference type="GO" id="GO:0099536">
    <property type="term" value="P:synaptic signaling"/>
    <property type="evidence" value="ECO:0007669"/>
    <property type="project" value="TreeGrafter"/>
</dbReference>
<keyword evidence="11" id="KW-0206">Cytoskeleton</keyword>
<dbReference type="Gene3D" id="3.30.60.90">
    <property type="match status" value="1"/>
</dbReference>
<dbReference type="Pfam" id="PF09068">
    <property type="entry name" value="EF-hand_2"/>
    <property type="match status" value="1"/>
</dbReference>
<dbReference type="InterPro" id="IPR000433">
    <property type="entry name" value="Znf_ZZ"/>
</dbReference>
<dbReference type="EMBL" id="CACRXK020003962">
    <property type="protein sequence ID" value="CAB4000924.1"/>
    <property type="molecule type" value="Genomic_DNA"/>
</dbReference>
<evidence type="ECO:0000256" key="8">
    <source>
        <dbReference type="ARBA" id="ARBA00022837"/>
    </source>
</evidence>
<feature type="compositionally biased region" description="Polar residues" evidence="12">
    <location>
        <begin position="534"/>
        <end position="574"/>
    </location>
</feature>
<dbReference type="SMART" id="SM00456">
    <property type="entry name" value="WW"/>
    <property type="match status" value="1"/>
</dbReference>
<dbReference type="GO" id="GO:0005856">
    <property type="term" value="C:cytoskeleton"/>
    <property type="evidence" value="ECO:0007669"/>
    <property type="project" value="UniProtKB-SubCell"/>
</dbReference>
<dbReference type="PROSITE" id="PS50020">
    <property type="entry name" value="WW_DOMAIN_2"/>
    <property type="match status" value="1"/>
</dbReference>
<dbReference type="InterPro" id="IPR043145">
    <property type="entry name" value="Znf_ZZ_sf"/>
</dbReference>
<evidence type="ECO:0000256" key="7">
    <source>
        <dbReference type="ARBA" id="ARBA00022833"/>
    </source>
</evidence>
<dbReference type="InterPro" id="IPR050774">
    <property type="entry name" value="KCMF1/Dystrophin"/>
</dbReference>
<dbReference type="InterPro" id="IPR015153">
    <property type="entry name" value="EF-hand_dom_typ1"/>
</dbReference>
<dbReference type="PANTHER" id="PTHR12268">
    <property type="entry name" value="E3 UBIQUITIN-PROTEIN LIGASE KCMF1"/>
    <property type="match status" value="1"/>
</dbReference>
<evidence type="ECO:0000256" key="5">
    <source>
        <dbReference type="ARBA" id="ARBA00022723"/>
    </source>
</evidence>
<dbReference type="PROSITE" id="PS50135">
    <property type="entry name" value="ZF_ZZ_2"/>
    <property type="match status" value="1"/>
</dbReference>
<reference evidence="13" key="1">
    <citation type="submission" date="2020-04" db="EMBL/GenBank/DDBJ databases">
        <authorList>
            <person name="Alioto T."/>
            <person name="Alioto T."/>
            <person name="Gomez Garrido J."/>
        </authorList>
    </citation>
    <scope>NUCLEOTIDE SEQUENCE</scope>
    <source>
        <strain evidence="13">A484AB</strain>
    </source>
</reference>
<dbReference type="GO" id="GO:0016010">
    <property type="term" value="C:dystrophin-associated glycoprotein complex"/>
    <property type="evidence" value="ECO:0007669"/>
    <property type="project" value="UniProtKB-ARBA"/>
</dbReference>